<protein>
    <submittedName>
        <fullName evidence="1">Integrase catalytic domain-containing protein</fullName>
    </submittedName>
</protein>
<dbReference type="AlphaFoldDB" id="A0A8X6PUP2"/>
<proteinExistence type="predicted"/>
<dbReference type="Proteomes" id="UP000887013">
    <property type="component" value="Unassembled WGS sequence"/>
</dbReference>
<organism evidence="1 2">
    <name type="scientific">Nephila pilipes</name>
    <name type="common">Giant wood spider</name>
    <name type="synonym">Nephila maculata</name>
    <dbReference type="NCBI Taxonomy" id="299642"/>
    <lineage>
        <taxon>Eukaryota</taxon>
        <taxon>Metazoa</taxon>
        <taxon>Ecdysozoa</taxon>
        <taxon>Arthropoda</taxon>
        <taxon>Chelicerata</taxon>
        <taxon>Arachnida</taxon>
        <taxon>Araneae</taxon>
        <taxon>Araneomorphae</taxon>
        <taxon>Entelegynae</taxon>
        <taxon>Araneoidea</taxon>
        <taxon>Nephilidae</taxon>
        <taxon>Nephila</taxon>
    </lineage>
</organism>
<dbReference type="PANTHER" id="PTHR38681:SF1">
    <property type="entry name" value="RETROVIRUS-RELATED POL POLYPROTEIN FROM TRANSPOSON 412-LIKE PROTEIN"/>
    <property type="match status" value="1"/>
</dbReference>
<dbReference type="SUPFAM" id="SSF53098">
    <property type="entry name" value="Ribonuclease H-like"/>
    <property type="match status" value="1"/>
</dbReference>
<dbReference type="GO" id="GO:0003676">
    <property type="term" value="F:nucleic acid binding"/>
    <property type="evidence" value="ECO:0007669"/>
    <property type="project" value="InterPro"/>
</dbReference>
<sequence>MRSSLYHEFLKILGTNQIYKTEYHPKITDGIVERFNRYLKSSVKASENTQWTDKLPIVLRILTAVREDIKASCAELLYRTTLQCPSDMLETSVLPPCGNIFVDHLRNSM</sequence>
<gene>
    <name evidence="1" type="primary">AVEN_219752_1</name>
    <name evidence="1" type="ORF">NPIL_594441</name>
</gene>
<reference evidence="1" key="1">
    <citation type="submission" date="2020-08" db="EMBL/GenBank/DDBJ databases">
        <title>Multicomponent nature underlies the extraordinary mechanical properties of spider dragline silk.</title>
        <authorList>
            <person name="Kono N."/>
            <person name="Nakamura H."/>
            <person name="Mori M."/>
            <person name="Yoshida Y."/>
            <person name="Ohtoshi R."/>
            <person name="Malay A.D."/>
            <person name="Moran D.A.P."/>
            <person name="Tomita M."/>
            <person name="Numata K."/>
            <person name="Arakawa K."/>
        </authorList>
    </citation>
    <scope>NUCLEOTIDE SEQUENCE</scope>
</reference>
<evidence type="ECO:0000313" key="1">
    <source>
        <dbReference type="EMBL" id="GFT86455.1"/>
    </source>
</evidence>
<accession>A0A8X6PUP2</accession>
<dbReference type="InterPro" id="IPR036397">
    <property type="entry name" value="RNaseH_sf"/>
</dbReference>
<name>A0A8X6PUP2_NEPPI</name>
<comment type="caution">
    <text evidence="1">The sequence shown here is derived from an EMBL/GenBank/DDBJ whole genome shotgun (WGS) entry which is preliminary data.</text>
</comment>
<dbReference type="Gene3D" id="3.30.420.10">
    <property type="entry name" value="Ribonuclease H-like superfamily/Ribonuclease H"/>
    <property type="match status" value="1"/>
</dbReference>
<dbReference type="EMBL" id="BMAW01024096">
    <property type="protein sequence ID" value="GFT86455.1"/>
    <property type="molecule type" value="Genomic_DNA"/>
</dbReference>
<keyword evidence="2" id="KW-1185">Reference proteome</keyword>
<dbReference type="OrthoDB" id="6428550at2759"/>
<evidence type="ECO:0000313" key="2">
    <source>
        <dbReference type="Proteomes" id="UP000887013"/>
    </source>
</evidence>
<dbReference type="InterPro" id="IPR012337">
    <property type="entry name" value="RNaseH-like_sf"/>
</dbReference>
<dbReference type="PANTHER" id="PTHR38681">
    <property type="entry name" value="RETROVIRUS-RELATED POL POLYPROTEIN FROM TRANSPOSON 412-LIKE PROTEIN-RELATED"/>
    <property type="match status" value="1"/>
</dbReference>